<dbReference type="RefSeq" id="XP_009830806.1">
    <property type="nucleotide sequence ID" value="XM_009832504.1"/>
</dbReference>
<sequence>MQQLVSCIADETSTLACSTLRATPVARGSVRCAGAALLGCGIGVARLKCAKAVKDQVVPEGQLVYSKTRRTLQLGAAQECMGSPLPRALSHVQTLHLHVFFATLRREVSTRIRTWHRFSTGKGRAGWGAPRNR</sequence>
<dbReference type="AlphaFoldDB" id="W4GJI5"/>
<dbReference type="EMBL" id="KI913127">
    <property type="protein sequence ID" value="ETV79870.1"/>
    <property type="molecule type" value="Genomic_DNA"/>
</dbReference>
<reference evidence="1" key="1">
    <citation type="submission" date="2013-12" db="EMBL/GenBank/DDBJ databases">
        <title>The Genome Sequence of Aphanomyces astaci APO3.</title>
        <authorList>
            <consortium name="The Broad Institute Genomics Platform"/>
            <person name="Russ C."/>
            <person name="Tyler B."/>
            <person name="van West P."/>
            <person name="Dieguez-Uribeondo J."/>
            <person name="Young S.K."/>
            <person name="Zeng Q."/>
            <person name="Gargeya S."/>
            <person name="Fitzgerald M."/>
            <person name="Abouelleil A."/>
            <person name="Alvarado L."/>
            <person name="Chapman S.B."/>
            <person name="Gainer-Dewar J."/>
            <person name="Goldberg J."/>
            <person name="Griggs A."/>
            <person name="Gujja S."/>
            <person name="Hansen M."/>
            <person name="Howarth C."/>
            <person name="Imamovic A."/>
            <person name="Ireland A."/>
            <person name="Larimer J."/>
            <person name="McCowan C."/>
            <person name="Murphy C."/>
            <person name="Pearson M."/>
            <person name="Poon T.W."/>
            <person name="Priest M."/>
            <person name="Roberts A."/>
            <person name="Saif S."/>
            <person name="Shea T."/>
            <person name="Sykes S."/>
            <person name="Wortman J."/>
            <person name="Nusbaum C."/>
            <person name="Birren B."/>
        </authorList>
    </citation>
    <scope>NUCLEOTIDE SEQUENCE [LARGE SCALE GENOMIC DNA]</scope>
    <source>
        <strain evidence="1">APO3</strain>
    </source>
</reference>
<evidence type="ECO:0000313" key="1">
    <source>
        <dbReference type="EMBL" id="ETV79870.1"/>
    </source>
</evidence>
<dbReference type="GeneID" id="20809081"/>
<dbReference type="VEuPathDB" id="FungiDB:H257_07085"/>
<name>W4GJI5_APHAT</name>
<accession>W4GJI5</accession>
<protein>
    <submittedName>
        <fullName evidence="1">Uncharacterized protein</fullName>
    </submittedName>
</protein>
<gene>
    <name evidence="1" type="ORF">H257_07085</name>
</gene>
<proteinExistence type="predicted"/>
<organism evidence="1">
    <name type="scientific">Aphanomyces astaci</name>
    <name type="common">Crayfish plague agent</name>
    <dbReference type="NCBI Taxonomy" id="112090"/>
    <lineage>
        <taxon>Eukaryota</taxon>
        <taxon>Sar</taxon>
        <taxon>Stramenopiles</taxon>
        <taxon>Oomycota</taxon>
        <taxon>Saprolegniomycetes</taxon>
        <taxon>Saprolegniales</taxon>
        <taxon>Verrucalvaceae</taxon>
        <taxon>Aphanomyces</taxon>
    </lineage>
</organism>